<sequence>MATRKLLYQFNRTPYGNVFYTEGWRAAVGATAGIDEHEVTLLLQGDGVYYALKGADRAENLGYEGTLKKAGVKYFVVKEDLDARGVSQDEIAMDMSIIPRADSDKLYSDAEFILDW</sequence>
<evidence type="ECO:0000313" key="2">
    <source>
        <dbReference type="Proteomes" id="UP000183085"/>
    </source>
</evidence>
<dbReference type="STRING" id="1817895.AUJ95_06450"/>
<dbReference type="Proteomes" id="UP000183085">
    <property type="component" value="Unassembled WGS sequence"/>
</dbReference>
<dbReference type="SUPFAM" id="SSF75169">
    <property type="entry name" value="DsrEFH-like"/>
    <property type="match status" value="1"/>
</dbReference>
<dbReference type="GO" id="GO:0005737">
    <property type="term" value="C:cytoplasm"/>
    <property type="evidence" value="ECO:0007669"/>
    <property type="project" value="InterPro"/>
</dbReference>
<dbReference type="InterPro" id="IPR027396">
    <property type="entry name" value="DsrEFH-like"/>
</dbReference>
<dbReference type="Gene3D" id="3.40.1260.10">
    <property type="entry name" value="DsrEFH-like"/>
    <property type="match status" value="1"/>
</dbReference>
<comment type="caution">
    <text evidence="1">The sequence shown here is derived from an EMBL/GenBank/DDBJ whole genome shotgun (WGS) entry which is preliminary data.</text>
</comment>
<dbReference type="InterPro" id="IPR007215">
    <property type="entry name" value="Sulphur_relay_TusB/DsrH"/>
</dbReference>
<dbReference type="Pfam" id="PF04077">
    <property type="entry name" value="DsrH"/>
    <property type="match status" value="1"/>
</dbReference>
<proteinExistence type="predicted"/>
<dbReference type="GO" id="GO:0002143">
    <property type="term" value="P:tRNA wobble position uridine thiolation"/>
    <property type="evidence" value="ECO:0007669"/>
    <property type="project" value="InterPro"/>
</dbReference>
<dbReference type="EMBL" id="MNYI01000174">
    <property type="protein sequence ID" value="OIP38572.1"/>
    <property type="molecule type" value="Genomic_DNA"/>
</dbReference>
<evidence type="ECO:0000313" key="1">
    <source>
        <dbReference type="EMBL" id="OIP38572.1"/>
    </source>
</evidence>
<accession>A0A1J5DR27</accession>
<gene>
    <name evidence="1" type="ORF">AUJ95_06450</name>
</gene>
<dbReference type="AlphaFoldDB" id="A0A1J5DR27"/>
<name>A0A1J5DR27_9BACT</name>
<reference evidence="1 2" key="1">
    <citation type="journal article" date="2016" name="Environ. Microbiol.">
        <title>Genomic resolution of a cold subsurface aquifer community provides metabolic insights for novel microbes adapted to high CO concentrations.</title>
        <authorList>
            <person name="Probst A.J."/>
            <person name="Castelle C.J."/>
            <person name="Singh A."/>
            <person name="Brown C.T."/>
            <person name="Anantharaman K."/>
            <person name="Sharon I."/>
            <person name="Hug L.A."/>
            <person name="Burstein D."/>
            <person name="Emerson J.B."/>
            <person name="Thomas B.C."/>
            <person name="Banfield J.F."/>
        </authorList>
    </citation>
    <scope>NUCLEOTIDE SEQUENCE [LARGE SCALE GENOMIC DNA]</scope>
    <source>
        <strain evidence="1">CG2_30_40_21</strain>
    </source>
</reference>
<protein>
    <submittedName>
        <fullName evidence="1">Uncharacterized protein</fullName>
    </submittedName>
</protein>
<organism evidence="1 2">
    <name type="scientific">Candidatus Desantisbacteria bacterium CG2_30_40_21</name>
    <dbReference type="NCBI Taxonomy" id="1817895"/>
    <lineage>
        <taxon>Bacteria</taxon>
        <taxon>Candidatus Desantisiibacteriota</taxon>
    </lineage>
</organism>